<name>X1AB21_9ZZZZ</name>
<comment type="caution">
    <text evidence="1">The sequence shown here is derived from an EMBL/GenBank/DDBJ whole genome shotgun (WGS) entry which is preliminary data.</text>
</comment>
<dbReference type="EMBL" id="BART01016276">
    <property type="protein sequence ID" value="GAG79655.1"/>
    <property type="molecule type" value="Genomic_DNA"/>
</dbReference>
<protein>
    <submittedName>
        <fullName evidence="1">Uncharacterized protein</fullName>
    </submittedName>
</protein>
<proteinExistence type="predicted"/>
<reference evidence="1" key="1">
    <citation type="journal article" date="2014" name="Front. Microbiol.">
        <title>High frequency of phylogenetically diverse reductive dehalogenase-homologous genes in deep subseafloor sedimentary metagenomes.</title>
        <authorList>
            <person name="Kawai M."/>
            <person name="Futagami T."/>
            <person name="Toyoda A."/>
            <person name="Takaki Y."/>
            <person name="Nishi S."/>
            <person name="Hori S."/>
            <person name="Arai W."/>
            <person name="Tsubouchi T."/>
            <person name="Morono Y."/>
            <person name="Uchiyama I."/>
            <person name="Ito T."/>
            <person name="Fujiyama A."/>
            <person name="Inagaki F."/>
            <person name="Takami H."/>
        </authorList>
    </citation>
    <scope>NUCLEOTIDE SEQUENCE</scope>
    <source>
        <strain evidence="1">Expedition CK06-06</strain>
    </source>
</reference>
<dbReference type="AlphaFoldDB" id="X1AB21"/>
<accession>X1AB21</accession>
<organism evidence="1">
    <name type="scientific">marine sediment metagenome</name>
    <dbReference type="NCBI Taxonomy" id="412755"/>
    <lineage>
        <taxon>unclassified sequences</taxon>
        <taxon>metagenomes</taxon>
        <taxon>ecological metagenomes</taxon>
    </lineage>
</organism>
<evidence type="ECO:0000313" key="1">
    <source>
        <dbReference type="EMBL" id="GAG79655.1"/>
    </source>
</evidence>
<feature type="non-terminal residue" evidence="1">
    <location>
        <position position="47"/>
    </location>
</feature>
<gene>
    <name evidence="1" type="ORF">S01H4_31345</name>
</gene>
<sequence length="47" mass="5335">MAESSTTDPKPVVELLPEGKGKGADGFVRFLKEDFRQSELFLHQSRR</sequence>